<organism evidence="2 3">
    <name type="scientific">Limnohabitans radicicola</name>
    <dbReference type="NCBI Taxonomy" id="2771427"/>
    <lineage>
        <taxon>Bacteria</taxon>
        <taxon>Pseudomonadati</taxon>
        <taxon>Pseudomonadota</taxon>
        <taxon>Betaproteobacteria</taxon>
        <taxon>Burkholderiales</taxon>
        <taxon>Comamonadaceae</taxon>
        <taxon>Limnohabitans</taxon>
    </lineage>
</organism>
<keyword evidence="1" id="KW-0732">Signal</keyword>
<dbReference type="RefSeq" id="WP_191820487.1">
    <property type="nucleotide sequence ID" value="NZ_JACYFT010000007.1"/>
</dbReference>
<evidence type="ECO:0000256" key="1">
    <source>
        <dbReference type="SAM" id="SignalP"/>
    </source>
</evidence>
<sequence length="166" mass="18180">MSQRIFLMLVAGLFWATSSSYAQQKEYITFSDTKGKIIDCKGRAGFQGATLTIKFPTLAAYQKQYSRNHLVLDPDPPANLTLELGGYDGPCSRYELPVAPPLKRAGNKPIIIGNASGPATYCKNGRLMIQHVSEGKVTFDGPVFEEKCVLDPSKTIRLSGQAEDPH</sequence>
<reference evidence="2" key="1">
    <citation type="submission" date="2020-09" db="EMBL/GenBank/DDBJ databases">
        <title>Genome seq and assembly of Limnohabitants sp.</title>
        <authorList>
            <person name="Chhetri G."/>
        </authorList>
    </citation>
    <scope>NUCLEOTIDE SEQUENCE</scope>
    <source>
        <strain evidence="2">JUR4</strain>
    </source>
</reference>
<gene>
    <name evidence="2" type="ORF">IC609_15770</name>
</gene>
<evidence type="ECO:0000313" key="3">
    <source>
        <dbReference type="Proteomes" id="UP000647424"/>
    </source>
</evidence>
<accession>A0A927INA0</accession>
<proteinExistence type="predicted"/>
<comment type="caution">
    <text evidence="2">The sequence shown here is derived from an EMBL/GenBank/DDBJ whole genome shotgun (WGS) entry which is preliminary data.</text>
</comment>
<dbReference type="AlphaFoldDB" id="A0A927INA0"/>
<name>A0A927INA0_9BURK</name>
<keyword evidence="3" id="KW-1185">Reference proteome</keyword>
<feature type="chain" id="PRO_5036996388" evidence="1">
    <location>
        <begin position="23"/>
        <end position="166"/>
    </location>
</feature>
<protein>
    <submittedName>
        <fullName evidence="2">Uncharacterized protein</fullName>
    </submittedName>
</protein>
<dbReference type="EMBL" id="JACYFT010000007">
    <property type="protein sequence ID" value="MBD8051995.1"/>
    <property type="molecule type" value="Genomic_DNA"/>
</dbReference>
<evidence type="ECO:0000313" key="2">
    <source>
        <dbReference type="EMBL" id="MBD8051995.1"/>
    </source>
</evidence>
<dbReference type="Proteomes" id="UP000647424">
    <property type="component" value="Unassembled WGS sequence"/>
</dbReference>
<feature type="signal peptide" evidence="1">
    <location>
        <begin position="1"/>
        <end position="22"/>
    </location>
</feature>